<comment type="caution">
    <text evidence="2">The sequence shown here is derived from an EMBL/GenBank/DDBJ whole genome shotgun (WGS) entry which is preliminary data.</text>
</comment>
<proteinExistence type="predicted"/>
<keyword evidence="1" id="KW-0812">Transmembrane</keyword>
<feature type="transmembrane region" description="Helical" evidence="1">
    <location>
        <begin position="181"/>
        <end position="201"/>
    </location>
</feature>
<name>A0ABV4A0I7_9BURK</name>
<keyword evidence="1" id="KW-1133">Transmembrane helix</keyword>
<keyword evidence="3" id="KW-1185">Reference proteome</keyword>
<accession>A0ABV4A0I7</accession>
<evidence type="ECO:0000313" key="3">
    <source>
        <dbReference type="Proteomes" id="UP001561046"/>
    </source>
</evidence>
<dbReference type="Proteomes" id="UP001561046">
    <property type="component" value="Unassembled WGS sequence"/>
</dbReference>
<feature type="transmembrane region" description="Helical" evidence="1">
    <location>
        <begin position="147"/>
        <end position="169"/>
    </location>
</feature>
<reference evidence="2 3" key="1">
    <citation type="journal article" date="2013" name="Int. J. Syst. Evol. Microbiol.">
        <title>Comamonas guangdongensis sp. nov., isolated from subterranean forest sediment, and emended description of the genus Comamonas.</title>
        <authorList>
            <person name="Zhang J."/>
            <person name="Wang Y."/>
            <person name="Zhou S."/>
            <person name="Wu C."/>
            <person name="He J."/>
            <person name="Li F."/>
        </authorList>
    </citation>
    <scope>NUCLEOTIDE SEQUENCE [LARGE SCALE GENOMIC DNA]</scope>
    <source>
        <strain evidence="2 3">CCTCC AB2011133</strain>
    </source>
</reference>
<dbReference type="RefSeq" id="WP_369340488.1">
    <property type="nucleotide sequence ID" value="NZ_JBFYGN010000041.1"/>
</dbReference>
<dbReference type="EMBL" id="JBFYGN010000041">
    <property type="protein sequence ID" value="MEX8195313.1"/>
    <property type="molecule type" value="Genomic_DNA"/>
</dbReference>
<evidence type="ECO:0000256" key="1">
    <source>
        <dbReference type="SAM" id="Phobius"/>
    </source>
</evidence>
<keyword evidence="1" id="KW-0472">Membrane</keyword>
<sequence length="220" mass="25408">MTPAQKALFDEAISLASEYELNFKEASIALGAEPRHYVRVREIPGSLRLHLFNWHRLRKIQTLRRLLNQEPAVTNDHPVVLKLERVFTKLEFGMLFGSPEERYRLRTNVLRRNVQLWDLHAAYRSLAVKKTTTVITYREFRAQQLRLFSWAKDLSIGALLALYLLIFYSAKVEGCITCYQLGWAFLAHYIIAATVIAWWLVRDSTKASAVLKSLGCIPSQ</sequence>
<evidence type="ECO:0000313" key="2">
    <source>
        <dbReference type="EMBL" id="MEX8195313.1"/>
    </source>
</evidence>
<gene>
    <name evidence="2" type="ORF">AB6724_20985</name>
</gene>
<organism evidence="2 3">
    <name type="scientific">Comamonas guangdongensis</name>
    <dbReference type="NCBI Taxonomy" id="510515"/>
    <lineage>
        <taxon>Bacteria</taxon>
        <taxon>Pseudomonadati</taxon>
        <taxon>Pseudomonadota</taxon>
        <taxon>Betaproteobacteria</taxon>
        <taxon>Burkholderiales</taxon>
        <taxon>Comamonadaceae</taxon>
        <taxon>Comamonas</taxon>
    </lineage>
</organism>
<protein>
    <submittedName>
        <fullName evidence="2">Uncharacterized protein</fullName>
    </submittedName>
</protein>